<organism evidence="3 4">
    <name type="scientific">Nakamurella endophytica</name>
    <dbReference type="NCBI Taxonomy" id="1748367"/>
    <lineage>
        <taxon>Bacteria</taxon>
        <taxon>Bacillati</taxon>
        <taxon>Actinomycetota</taxon>
        <taxon>Actinomycetes</taxon>
        <taxon>Nakamurellales</taxon>
        <taxon>Nakamurellaceae</taxon>
        <taxon>Nakamurella</taxon>
    </lineage>
</organism>
<reference evidence="3" key="1">
    <citation type="journal article" date="2014" name="Int. J. Syst. Evol. Microbiol.">
        <title>Complete genome sequence of Corynebacterium casei LMG S-19264T (=DSM 44701T), isolated from a smear-ripened cheese.</title>
        <authorList>
            <consortium name="US DOE Joint Genome Institute (JGI-PGF)"/>
            <person name="Walter F."/>
            <person name="Albersmeier A."/>
            <person name="Kalinowski J."/>
            <person name="Ruckert C."/>
        </authorList>
    </citation>
    <scope>NUCLEOTIDE SEQUENCE</scope>
    <source>
        <strain evidence="3">CGMCC 4.7308</strain>
    </source>
</reference>
<dbReference type="PROSITE" id="PS52050">
    <property type="entry name" value="WYL"/>
    <property type="match status" value="1"/>
</dbReference>
<dbReference type="InterPro" id="IPR032830">
    <property type="entry name" value="XPB/Ssl2_N"/>
</dbReference>
<sequence length="759" mass="78403">MASTLDWLRGRTDDALVALLRARPDLAVPAPSDLSVLARRLDSPPSVWRAMETLHRFRLQVLQAVLLLGGRDGSGTTADAVAAFVGAPATTDDVRSVLTGLETLGLVRGDDPARLSPAVAAALGEFPAGLGPPGRLSPAEVSTALAAATPEQRALLERLSHGQPRGQVGASGPAAARAAELVDTGLLLRGDSGTVLLPREVCLELRGAAPLGEVHVDVPPAAPTTPGAATVDGTAAGQALAALAATRAVLQALGRAPAPVLRSGGLGVRELRRIARTVDQDESQVALELELLAGAGLIAASEPRSREPASWTPTGEADDFLDAEDEQVWASLGATWLALRRDPDRIGARDLSDKVVAALSAEVSWLRGPADRRFVLGVLAALPPGQGLSPDDLVTRVEWLAPLRAADRRAALVRSVVAQATFLGLAAFDALAATGRALLDVDQDDAGATGALASPGAVAAAAEALHRALPEPVDTVLVQADMTVVAPGRLVPTLAARLEQVADVESAGSATVYRVTPDSLRRALDAGIPAGEIQALFGQHSATGVPQALAYLIDDVARRHGVLRVGAASSYLRSEDTALVDTAVARVESAGLPVRRLAPTVAMSPARPEDLLEVLRGAGLVPAAEDVSGGLVDLAPAPYRTRAAPGTPLSARREPAPPSVDQLAALVQRMRGADAAMALGRAAEQSSGEALQLLRRAADHRDAVWIGYVDSEGGTSRRVIEPIAVSGGTVAAFDRLRQSMRTFALHRISDVQPVVDGGE</sequence>
<dbReference type="InterPro" id="IPR026881">
    <property type="entry name" value="WYL_dom"/>
</dbReference>
<dbReference type="Pfam" id="PF13625">
    <property type="entry name" value="Helicase_C_3"/>
    <property type="match status" value="1"/>
</dbReference>
<proteinExistence type="predicted"/>
<comment type="caution">
    <text evidence="3">The sequence shown here is derived from an EMBL/GenBank/DDBJ whole genome shotgun (WGS) entry which is preliminary data.</text>
</comment>
<evidence type="ECO:0000313" key="4">
    <source>
        <dbReference type="Proteomes" id="UP000655208"/>
    </source>
</evidence>
<evidence type="ECO:0000313" key="3">
    <source>
        <dbReference type="EMBL" id="GGL89003.1"/>
    </source>
</evidence>
<name>A0A917SN87_9ACTN</name>
<feature type="domain" description="Helicase XPB/Ssl2 N-terminal" evidence="2">
    <location>
        <begin position="476"/>
        <end position="598"/>
    </location>
</feature>
<reference evidence="3" key="2">
    <citation type="submission" date="2020-09" db="EMBL/GenBank/DDBJ databases">
        <authorList>
            <person name="Sun Q."/>
            <person name="Zhou Y."/>
        </authorList>
    </citation>
    <scope>NUCLEOTIDE SEQUENCE</scope>
    <source>
        <strain evidence="3">CGMCC 4.7308</strain>
    </source>
</reference>
<evidence type="ECO:0000259" key="2">
    <source>
        <dbReference type="Pfam" id="PF13625"/>
    </source>
</evidence>
<evidence type="ECO:0008006" key="5">
    <source>
        <dbReference type="Google" id="ProtNLM"/>
    </source>
</evidence>
<feature type="domain" description="WYL" evidence="1">
    <location>
        <begin position="689"/>
        <end position="752"/>
    </location>
</feature>
<dbReference type="RefSeq" id="WP_188939938.1">
    <property type="nucleotide sequence ID" value="NZ_BMNA01000001.1"/>
</dbReference>
<evidence type="ECO:0000259" key="1">
    <source>
        <dbReference type="Pfam" id="PF13280"/>
    </source>
</evidence>
<keyword evidence="4" id="KW-1185">Reference proteome</keyword>
<protein>
    <recommendedName>
        <fullName evidence="5">XPB/Ssl2-like helicase family protein</fullName>
    </recommendedName>
</protein>
<dbReference type="Proteomes" id="UP000655208">
    <property type="component" value="Unassembled WGS sequence"/>
</dbReference>
<dbReference type="Pfam" id="PF13280">
    <property type="entry name" value="WYL"/>
    <property type="match status" value="1"/>
</dbReference>
<dbReference type="EMBL" id="BMNA01000001">
    <property type="protein sequence ID" value="GGL89003.1"/>
    <property type="molecule type" value="Genomic_DNA"/>
</dbReference>
<dbReference type="AlphaFoldDB" id="A0A917SN87"/>
<accession>A0A917SN87</accession>
<gene>
    <name evidence="3" type="ORF">GCM10011594_05820</name>
</gene>